<gene>
    <name evidence="3" type="primary">BQ5605_C024g09931</name>
    <name evidence="3" type="ORF">BQ5605_C024G09931</name>
</gene>
<feature type="compositionally biased region" description="Pro residues" evidence="1">
    <location>
        <begin position="183"/>
        <end position="194"/>
    </location>
</feature>
<protein>
    <submittedName>
        <fullName evidence="3">BQ5605_C024g09931 protein</fullName>
    </submittedName>
</protein>
<name>A0A2X0PLG6_9BASI</name>
<dbReference type="EMBL" id="FQNC01000086">
    <property type="protein sequence ID" value="SGZ26520.1"/>
    <property type="molecule type" value="Genomic_DNA"/>
</dbReference>
<feature type="compositionally biased region" description="Polar residues" evidence="1">
    <location>
        <begin position="1"/>
        <end position="15"/>
    </location>
</feature>
<feature type="compositionally biased region" description="Low complexity" evidence="1">
    <location>
        <begin position="261"/>
        <end position="270"/>
    </location>
</feature>
<dbReference type="PROSITE" id="PS50048">
    <property type="entry name" value="ZN2_CY6_FUNGAL_2"/>
    <property type="match status" value="1"/>
</dbReference>
<evidence type="ECO:0000313" key="3">
    <source>
        <dbReference type="EMBL" id="SGZ26520.1"/>
    </source>
</evidence>
<dbReference type="Gene3D" id="4.10.240.10">
    <property type="entry name" value="Zn(2)-C6 fungal-type DNA-binding domain"/>
    <property type="match status" value="1"/>
</dbReference>
<dbReference type="SMART" id="SM00066">
    <property type="entry name" value="GAL4"/>
    <property type="match status" value="1"/>
</dbReference>
<sequence>MVPPQRKSNPNQAVNSKKRKRIARTSRETSCESCRRRKLKCTSARPACSICVRSAQLHGLDPIDAICHYSVESIHTIDYDRTVDQMLKKGCCVVDRELKQQLAGAISQLTDKQRRGELDIVLRRKRKALDEPLSSSELKESCASETPLKHITASRRSTRFFARPDLGSIKSSEQVRTTCKSSPSPPQDPPPPVSSPGSSSPLSSLVGDTPLHTEERHPKGHKEASQGSSEEPNLPEGKIEPADHLSTSPMHALVPTPAPLSPSSVASPSPSKRELGQPPTVGSVIATLDSTRVKRLEDTICKIEDSLARTLTTEFPSPGGSSETKAVNDLDRLWAPPLLLSEDFWLPGPLRKEELWGWRVIEAYGMTL</sequence>
<dbReference type="SUPFAM" id="SSF57701">
    <property type="entry name" value="Zn2/Cys6 DNA-binding domain"/>
    <property type="match status" value="1"/>
</dbReference>
<accession>A0A2X0PLG6</accession>
<feature type="region of interest" description="Disordered" evidence="1">
    <location>
        <begin position="1"/>
        <end position="24"/>
    </location>
</feature>
<dbReference type="Proteomes" id="UP000249464">
    <property type="component" value="Unassembled WGS sequence"/>
</dbReference>
<dbReference type="InterPro" id="IPR001138">
    <property type="entry name" value="Zn2Cys6_DnaBD"/>
</dbReference>
<evidence type="ECO:0000259" key="2">
    <source>
        <dbReference type="PROSITE" id="PS50048"/>
    </source>
</evidence>
<dbReference type="Pfam" id="PF00172">
    <property type="entry name" value="Zn_clus"/>
    <property type="match status" value="1"/>
</dbReference>
<keyword evidence="4" id="KW-1185">Reference proteome</keyword>
<organism evidence="3 4">
    <name type="scientific">Microbotryum silenes-dioicae</name>
    <dbReference type="NCBI Taxonomy" id="796604"/>
    <lineage>
        <taxon>Eukaryota</taxon>
        <taxon>Fungi</taxon>
        <taxon>Dikarya</taxon>
        <taxon>Basidiomycota</taxon>
        <taxon>Pucciniomycotina</taxon>
        <taxon>Microbotryomycetes</taxon>
        <taxon>Microbotryales</taxon>
        <taxon>Microbotryaceae</taxon>
        <taxon>Microbotryum</taxon>
    </lineage>
</organism>
<feature type="domain" description="Zn(2)-C6 fungal-type" evidence="2">
    <location>
        <begin position="30"/>
        <end position="69"/>
    </location>
</feature>
<feature type="compositionally biased region" description="Polar residues" evidence="1">
    <location>
        <begin position="169"/>
        <end position="180"/>
    </location>
</feature>
<feature type="region of interest" description="Disordered" evidence="1">
    <location>
        <begin position="162"/>
        <end position="281"/>
    </location>
</feature>
<dbReference type="GO" id="GO:0008270">
    <property type="term" value="F:zinc ion binding"/>
    <property type="evidence" value="ECO:0007669"/>
    <property type="project" value="InterPro"/>
</dbReference>
<evidence type="ECO:0000256" key="1">
    <source>
        <dbReference type="SAM" id="MobiDB-lite"/>
    </source>
</evidence>
<dbReference type="GO" id="GO:0000981">
    <property type="term" value="F:DNA-binding transcription factor activity, RNA polymerase II-specific"/>
    <property type="evidence" value="ECO:0007669"/>
    <property type="project" value="InterPro"/>
</dbReference>
<reference evidence="3 4" key="1">
    <citation type="submission" date="2016-11" db="EMBL/GenBank/DDBJ databases">
        <authorList>
            <person name="Jaros S."/>
            <person name="Januszkiewicz K."/>
            <person name="Wedrychowicz H."/>
        </authorList>
    </citation>
    <scope>NUCLEOTIDE SEQUENCE [LARGE SCALE GENOMIC DNA]</scope>
</reference>
<dbReference type="CDD" id="cd00067">
    <property type="entry name" value="GAL4"/>
    <property type="match status" value="1"/>
</dbReference>
<proteinExistence type="predicted"/>
<feature type="compositionally biased region" description="Basic and acidic residues" evidence="1">
    <location>
        <begin position="211"/>
        <end position="224"/>
    </location>
</feature>
<feature type="compositionally biased region" description="Low complexity" evidence="1">
    <location>
        <begin position="195"/>
        <end position="208"/>
    </location>
</feature>
<evidence type="ECO:0000313" key="4">
    <source>
        <dbReference type="Proteomes" id="UP000249464"/>
    </source>
</evidence>
<dbReference type="InterPro" id="IPR036864">
    <property type="entry name" value="Zn2-C6_fun-type_DNA-bd_sf"/>
</dbReference>
<dbReference type="AlphaFoldDB" id="A0A2X0PLG6"/>